<dbReference type="GO" id="GO:0098831">
    <property type="term" value="C:presynaptic active zone cytoplasmic component"/>
    <property type="evidence" value="ECO:0007669"/>
    <property type="project" value="TreeGrafter"/>
</dbReference>
<feature type="non-terminal residue" evidence="1">
    <location>
        <position position="1"/>
    </location>
</feature>
<dbReference type="PANTHER" id="PTHR10480:SF14">
    <property type="entry name" value="PROTEIN UNC-13 HOMOLOG B-LIKE"/>
    <property type="match status" value="1"/>
</dbReference>
<dbReference type="GO" id="GO:0005516">
    <property type="term" value="F:calmodulin binding"/>
    <property type="evidence" value="ECO:0007669"/>
    <property type="project" value="TreeGrafter"/>
</dbReference>
<dbReference type="GO" id="GO:0042734">
    <property type="term" value="C:presynaptic membrane"/>
    <property type="evidence" value="ECO:0007669"/>
    <property type="project" value="TreeGrafter"/>
</dbReference>
<dbReference type="InterPro" id="IPR035892">
    <property type="entry name" value="C2_domain_sf"/>
</dbReference>
<dbReference type="GO" id="GO:0017075">
    <property type="term" value="F:syntaxin-1 binding"/>
    <property type="evidence" value="ECO:0007669"/>
    <property type="project" value="TreeGrafter"/>
</dbReference>
<proteinExistence type="predicted"/>
<dbReference type="GO" id="GO:0043195">
    <property type="term" value="C:terminal bouton"/>
    <property type="evidence" value="ECO:0007669"/>
    <property type="project" value="TreeGrafter"/>
</dbReference>
<organism evidence="1 2">
    <name type="scientific">Hemibagrus guttatus</name>
    <dbReference type="NCBI Taxonomy" id="175788"/>
    <lineage>
        <taxon>Eukaryota</taxon>
        <taxon>Metazoa</taxon>
        <taxon>Chordata</taxon>
        <taxon>Craniata</taxon>
        <taxon>Vertebrata</taxon>
        <taxon>Euteleostomi</taxon>
        <taxon>Actinopterygii</taxon>
        <taxon>Neopterygii</taxon>
        <taxon>Teleostei</taxon>
        <taxon>Ostariophysi</taxon>
        <taxon>Siluriformes</taxon>
        <taxon>Bagridae</taxon>
        <taxon>Hemibagrus</taxon>
    </lineage>
</organism>
<dbReference type="GO" id="GO:0061789">
    <property type="term" value="P:dense core granule priming"/>
    <property type="evidence" value="ECO:0007669"/>
    <property type="project" value="TreeGrafter"/>
</dbReference>
<dbReference type="GO" id="GO:0030672">
    <property type="term" value="C:synaptic vesicle membrane"/>
    <property type="evidence" value="ECO:0007669"/>
    <property type="project" value="TreeGrafter"/>
</dbReference>
<protein>
    <submittedName>
        <fullName evidence="1">Uncharacterized protein</fullName>
    </submittedName>
</protein>
<evidence type="ECO:0000313" key="2">
    <source>
        <dbReference type="Proteomes" id="UP001274896"/>
    </source>
</evidence>
<sequence>VLGKGVSAEFYELQVTVKDYCFGRADQVVGVAVIPLALAVGPESRSFVCWCPLAQGISTDQTGSTTLRILTQRHDDEIAKEFIRLKSERRPTEEGR</sequence>
<accession>A0AAE0Q651</accession>
<gene>
    <name evidence="1" type="ORF">QTP70_003094</name>
</gene>
<dbReference type="EMBL" id="JAUCMX010000021">
    <property type="protein sequence ID" value="KAK3514070.1"/>
    <property type="molecule type" value="Genomic_DNA"/>
</dbReference>
<dbReference type="GO" id="GO:0035249">
    <property type="term" value="P:synaptic transmission, glutamatergic"/>
    <property type="evidence" value="ECO:0007669"/>
    <property type="project" value="TreeGrafter"/>
</dbReference>
<dbReference type="GO" id="GO:0016081">
    <property type="term" value="P:synaptic vesicle docking"/>
    <property type="evidence" value="ECO:0007669"/>
    <property type="project" value="TreeGrafter"/>
</dbReference>
<keyword evidence="2" id="KW-1185">Reference proteome</keyword>
<evidence type="ECO:0000313" key="1">
    <source>
        <dbReference type="EMBL" id="KAK3514070.1"/>
    </source>
</evidence>
<dbReference type="GO" id="GO:0031594">
    <property type="term" value="C:neuromuscular junction"/>
    <property type="evidence" value="ECO:0007669"/>
    <property type="project" value="TreeGrafter"/>
</dbReference>
<dbReference type="AlphaFoldDB" id="A0AAE0Q651"/>
<dbReference type="GO" id="GO:0019992">
    <property type="term" value="F:diacylglycerol binding"/>
    <property type="evidence" value="ECO:0007669"/>
    <property type="project" value="InterPro"/>
</dbReference>
<dbReference type="GO" id="GO:0016082">
    <property type="term" value="P:synaptic vesicle priming"/>
    <property type="evidence" value="ECO:0007669"/>
    <property type="project" value="TreeGrafter"/>
</dbReference>
<dbReference type="Proteomes" id="UP001274896">
    <property type="component" value="Unassembled WGS sequence"/>
</dbReference>
<dbReference type="PANTHER" id="PTHR10480">
    <property type="entry name" value="PROTEIN UNC-13 HOMOLOG"/>
    <property type="match status" value="1"/>
</dbReference>
<name>A0AAE0Q651_9TELE</name>
<comment type="caution">
    <text evidence="1">The sequence shown here is derived from an EMBL/GenBank/DDBJ whole genome shotgun (WGS) entry which is preliminary data.</text>
</comment>
<dbReference type="SUPFAM" id="SSF49562">
    <property type="entry name" value="C2 domain (Calcium/lipid-binding domain, CaLB)"/>
    <property type="match status" value="1"/>
</dbReference>
<dbReference type="InterPro" id="IPR027080">
    <property type="entry name" value="Unc-13"/>
</dbReference>
<dbReference type="GO" id="GO:0099525">
    <property type="term" value="P:presynaptic dense core vesicle exocytosis"/>
    <property type="evidence" value="ECO:0007669"/>
    <property type="project" value="TreeGrafter"/>
</dbReference>
<reference evidence="1" key="1">
    <citation type="submission" date="2023-06" db="EMBL/GenBank/DDBJ databases">
        <title>Male Hemibagrus guttatus genome.</title>
        <authorList>
            <person name="Bian C."/>
        </authorList>
    </citation>
    <scope>NUCLEOTIDE SEQUENCE</scope>
    <source>
        <strain evidence="1">Male_cb2023</strain>
        <tissue evidence="1">Muscle</tissue>
    </source>
</reference>